<dbReference type="CTD" id="147798"/>
<evidence type="ECO:0000313" key="10">
    <source>
        <dbReference type="RefSeq" id="XP_030641330.1"/>
    </source>
</evidence>
<feature type="region of interest" description="Disordered" evidence="7">
    <location>
        <begin position="698"/>
        <end position="904"/>
    </location>
</feature>
<organism evidence="9 10">
    <name type="scientific">Chanos chanos</name>
    <name type="common">Milkfish</name>
    <name type="synonym">Mugil chanos</name>
    <dbReference type="NCBI Taxonomy" id="29144"/>
    <lineage>
        <taxon>Eukaryota</taxon>
        <taxon>Metazoa</taxon>
        <taxon>Chordata</taxon>
        <taxon>Craniata</taxon>
        <taxon>Vertebrata</taxon>
        <taxon>Euteleostomi</taxon>
        <taxon>Actinopterygii</taxon>
        <taxon>Neopterygii</taxon>
        <taxon>Teleostei</taxon>
        <taxon>Ostariophysi</taxon>
        <taxon>Gonorynchiformes</taxon>
        <taxon>Chanidae</taxon>
        <taxon>Chanos</taxon>
    </lineage>
</organism>
<keyword evidence="9" id="KW-1185">Reference proteome</keyword>
<dbReference type="PANTHER" id="PTHR23302">
    <property type="entry name" value="TRANSMEMBRANE CHANNEL-RELATED"/>
    <property type="match status" value="1"/>
</dbReference>
<feature type="transmembrane region" description="Helical" evidence="6">
    <location>
        <begin position="413"/>
        <end position="439"/>
    </location>
</feature>
<feature type="transmembrane region" description="Helical" evidence="6">
    <location>
        <begin position="248"/>
        <end position="268"/>
    </location>
</feature>
<gene>
    <name evidence="10" type="primary">tmc4</name>
</gene>
<evidence type="ECO:0000256" key="3">
    <source>
        <dbReference type="ARBA" id="ARBA00022692"/>
    </source>
</evidence>
<feature type="transmembrane region" description="Helical" evidence="6">
    <location>
        <begin position="531"/>
        <end position="556"/>
    </location>
</feature>
<evidence type="ECO:0000256" key="6">
    <source>
        <dbReference type="RuleBase" id="RU310713"/>
    </source>
</evidence>
<dbReference type="OrthoDB" id="1936208at2759"/>
<feature type="transmembrane region" description="Helical" evidence="6">
    <location>
        <begin position="377"/>
        <end position="401"/>
    </location>
</feature>
<feature type="compositionally biased region" description="Basic and acidic residues" evidence="7">
    <location>
        <begin position="747"/>
        <end position="807"/>
    </location>
</feature>
<evidence type="ECO:0000256" key="5">
    <source>
        <dbReference type="ARBA" id="ARBA00023136"/>
    </source>
</evidence>
<comment type="subcellular location">
    <subcellularLocation>
        <location evidence="1 6">Membrane</location>
        <topology evidence="1 6">Multi-pass membrane protein</topology>
    </subcellularLocation>
</comment>
<dbReference type="GeneID" id="115821664"/>
<feature type="region of interest" description="Disordered" evidence="7">
    <location>
        <begin position="33"/>
        <end position="66"/>
    </location>
</feature>
<feature type="compositionally biased region" description="Basic and acidic residues" evidence="7">
    <location>
        <begin position="862"/>
        <end position="886"/>
    </location>
</feature>
<dbReference type="Proteomes" id="UP000504632">
    <property type="component" value="Chromosome 9"/>
</dbReference>
<feature type="compositionally biased region" description="Polar residues" evidence="7">
    <location>
        <begin position="35"/>
        <end position="57"/>
    </location>
</feature>
<name>A0A6J2W7B2_CHACN</name>
<feature type="compositionally biased region" description="Basic and acidic residues" evidence="7">
    <location>
        <begin position="710"/>
        <end position="722"/>
    </location>
</feature>
<comment type="similarity">
    <text evidence="2 6">Belongs to the TMC family.</text>
</comment>
<feature type="transmembrane region" description="Helical" evidence="6">
    <location>
        <begin position="577"/>
        <end position="600"/>
    </location>
</feature>
<reference evidence="10" key="1">
    <citation type="submission" date="2025-08" db="UniProtKB">
        <authorList>
            <consortium name="RefSeq"/>
        </authorList>
    </citation>
    <scope>IDENTIFICATION</scope>
</reference>
<protein>
    <recommendedName>
        <fullName evidence="6">Transmembrane channel-like protein</fullName>
    </recommendedName>
</protein>
<evidence type="ECO:0000256" key="1">
    <source>
        <dbReference type="ARBA" id="ARBA00004141"/>
    </source>
</evidence>
<dbReference type="RefSeq" id="XP_030641330.1">
    <property type="nucleotide sequence ID" value="XM_030785470.1"/>
</dbReference>
<evidence type="ECO:0000259" key="8">
    <source>
        <dbReference type="Pfam" id="PF07810"/>
    </source>
</evidence>
<feature type="transmembrane region" description="Helical" evidence="6">
    <location>
        <begin position="612"/>
        <end position="629"/>
    </location>
</feature>
<dbReference type="AlphaFoldDB" id="A0A6J2W7B2"/>
<dbReference type="GO" id="GO:0008381">
    <property type="term" value="F:mechanosensitive monoatomic ion channel activity"/>
    <property type="evidence" value="ECO:0007669"/>
    <property type="project" value="TreeGrafter"/>
</dbReference>
<evidence type="ECO:0000256" key="2">
    <source>
        <dbReference type="ARBA" id="ARBA00006510"/>
    </source>
</evidence>
<dbReference type="PANTHER" id="PTHR23302:SF45">
    <property type="entry name" value="TRANSMEMBRANE CHANNEL-LIKE PROTEIN 4"/>
    <property type="match status" value="1"/>
</dbReference>
<dbReference type="FunCoup" id="A0A6J2W7B2">
    <property type="interactions" value="395"/>
</dbReference>
<dbReference type="Pfam" id="PF07810">
    <property type="entry name" value="TMC"/>
    <property type="match status" value="1"/>
</dbReference>
<keyword evidence="4 6" id="KW-1133">Transmembrane helix</keyword>
<feature type="transmembrane region" description="Helical" evidence="6">
    <location>
        <begin position="649"/>
        <end position="668"/>
    </location>
</feature>
<dbReference type="GO" id="GO:0005886">
    <property type="term" value="C:plasma membrane"/>
    <property type="evidence" value="ECO:0007669"/>
    <property type="project" value="InterPro"/>
</dbReference>
<evidence type="ECO:0000256" key="4">
    <source>
        <dbReference type="ARBA" id="ARBA00022989"/>
    </source>
</evidence>
<dbReference type="InterPro" id="IPR038900">
    <property type="entry name" value="TMC"/>
</dbReference>
<dbReference type="InParanoid" id="A0A6J2W7B2"/>
<feature type="transmembrane region" description="Helical" evidence="6">
    <location>
        <begin position="341"/>
        <end position="365"/>
    </location>
</feature>
<sequence length="904" mass="101574">MELTEFGSQGSLTAHRGYHGYQQSLRARTTLPREANNNSPQLPSENGPQFGWGSTPTPEEAGDSDKNQSLRELPLHMGLKRAVWQVQKMQVPVVSRWGSGINKYTKALKRFRKNAMGILVKFVLWRKVIQKIGGHFGGGVQSYFLFLRFLIVLNFLSFLLIAAFVLIPNIVFEAQGSSVFSRTGNVTENTNTTNCEGYDHGSDTLTPFYQYFLDLLSGTGFMEYSYLFYGFYQNTAVISNGFSYNIPLAYLLTAAFYFLFCLVCIIVSMGSALRVITAAGGGAVGGYSTLVFTGWDHGLQGDRATKLKQQNLRHQFQVELEEERFRLKAASQSLGQTVGMYVLRIFLNLVVFALLGGAFYSIFVATRFSQSRQEEGFLGLLLEYLPSIVITVENFVVPFLFGKITILENYTPSVTVIMALLRAVFLRLVSLAVLLYTLWAEITCGGKPESAECLPCNYNYNRYQCWETRVGQEMYKLTLFDLLTTLAVLILVEFPRRLAVDHCSCALSRWLGRQEFEVPSNVLAVVYGQTVVWTGALFCPLLPVINTIKFIIFFYCKKVTLFQNCRPASRTFRSTSSNFFFFVVLLLGWALASVTLIYSVAVIHPSYGCGPFRSLLTMWTIVPATFYSLPNTTQEFLFYIGSQKFSIPLFLSSCVLLCFTGALASVYGRSVAQLKIQHKNEGRDKQFLVKQIKEMSEKQGKIQDNYGNRGNKENLGNRENKENLGNPEIMGSHGSPQNPENHGNPEGQKHGTTESQENHGSPEIKENHGTPENHWNPEEQNHGTTEKGENRGTPENQENHGNPEIKENLGTQENHGSPEKNLGATENKEVHGAPEEENHGNPESKENHGTPENQENHWNPGNEKHGRTENKEIHGTPEDKENHGDPENQDNPQNHSKQSRTKDQ</sequence>
<feature type="transmembrane region" description="Helical" evidence="6">
    <location>
        <begin position="145"/>
        <end position="167"/>
    </location>
</feature>
<feature type="compositionally biased region" description="Basic and acidic residues" evidence="7">
    <location>
        <begin position="826"/>
        <end position="849"/>
    </location>
</feature>
<accession>A0A6J2W7B2</accession>
<feature type="transmembrane region" description="Helical" evidence="6">
    <location>
        <begin position="474"/>
        <end position="492"/>
    </location>
</feature>
<evidence type="ECO:0000313" key="9">
    <source>
        <dbReference type="Proteomes" id="UP000504632"/>
    </source>
</evidence>
<evidence type="ECO:0000256" key="7">
    <source>
        <dbReference type="SAM" id="MobiDB-lite"/>
    </source>
</evidence>
<feature type="compositionally biased region" description="Polar residues" evidence="7">
    <location>
        <begin position="850"/>
        <end position="859"/>
    </location>
</feature>
<keyword evidence="3 6" id="KW-0812">Transmembrane</keyword>
<feature type="domain" description="TMC" evidence="8">
    <location>
        <begin position="465"/>
        <end position="574"/>
    </location>
</feature>
<proteinExistence type="inferred from homology"/>
<dbReference type="InterPro" id="IPR012496">
    <property type="entry name" value="TMC_dom"/>
</dbReference>
<keyword evidence="5 6" id="KW-0472">Membrane</keyword>
<feature type="transmembrane region" description="Helical" evidence="6">
    <location>
        <begin position="275"/>
        <end position="295"/>
    </location>
</feature>